<dbReference type="Pfam" id="PF04376">
    <property type="entry name" value="ATE_N"/>
    <property type="match status" value="1"/>
</dbReference>
<evidence type="ECO:0000256" key="2">
    <source>
        <dbReference type="ARBA" id="ARBA00022679"/>
    </source>
</evidence>
<dbReference type="InterPro" id="IPR007471">
    <property type="entry name" value="N-end_Aminoacyl_Trfase_N"/>
</dbReference>
<evidence type="ECO:0000259" key="6">
    <source>
        <dbReference type="Pfam" id="PF04377"/>
    </source>
</evidence>
<evidence type="ECO:0000256" key="4">
    <source>
        <dbReference type="HAMAP-Rule" id="MF_00689"/>
    </source>
</evidence>
<dbReference type="GO" id="GO:0005737">
    <property type="term" value="C:cytoplasm"/>
    <property type="evidence" value="ECO:0007669"/>
    <property type="project" value="UniProtKB-SubCell"/>
</dbReference>
<dbReference type="InterPro" id="IPR030700">
    <property type="entry name" value="N-end_Aminoacyl_Trfase"/>
</dbReference>
<dbReference type="PANTHER" id="PTHR21367">
    <property type="entry name" value="ARGININE-TRNA-PROTEIN TRANSFERASE 1"/>
    <property type="match status" value="1"/>
</dbReference>
<dbReference type="PANTHER" id="PTHR21367:SF1">
    <property type="entry name" value="ARGINYL-TRNA--PROTEIN TRANSFERASE 1"/>
    <property type="match status" value="1"/>
</dbReference>
<comment type="catalytic activity">
    <reaction evidence="4">
        <text>N-terminal L-aspartyl-[protein] + L-leucyl-tRNA(Leu) = N-terminal L-leucyl-L-aspartyl-[protein] + tRNA(Leu) + H(+)</text>
        <dbReference type="Rhea" id="RHEA:50420"/>
        <dbReference type="Rhea" id="RHEA-COMP:9613"/>
        <dbReference type="Rhea" id="RHEA-COMP:9622"/>
        <dbReference type="Rhea" id="RHEA-COMP:12669"/>
        <dbReference type="Rhea" id="RHEA-COMP:12674"/>
        <dbReference type="ChEBI" id="CHEBI:15378"/>
        <dbReference type="ChEBI" id="CHEBI:64720"/>
        <dbReference type="ChEBI" id="CHEBI:78442"/>
        <dbReference type="ChEBI" id="CHEBI:78494"/>
        <dbReference type="ChEBI" id="CHEBI:133042"/>
        <dbReference type="EC" id="2.3.2.29"/>
    </reaction>
</comment>
<evidence type="ECO:0000256" key="1">
    <source>
        <dbReference type="ARBA" id="ARBA00022490"/>
    </source>
</evidence>
<dbReference type="InterPro" id="IPR016181">
    <property type="entry name" value="Acyl_CoA_acyltransferase"/>
</dbReference>
<keyword evidence="2 4" id="KW-0808">Transferase</keyword>
<proteinExistence type="inferred from homology"/>
<evidence type="ECO:0000256" key="3">
    <source>
        <dbReference type="ARBA" id="ARBA00023315"/>
    </source>
</evidence>
<evidence type="ECO:0000259" key="5">
    <source>
        <dbReference type="Pfam" id="PF04376"/>
    </source>
</evidence>
<comment type="function">
    <text evidence="4">Functions in the N-end rule pathway of protein degradation where it conjugates Leu from its aminoacyl-tRNA to the N-termini of proteins containing an N-terminal aspartate or glutamate.</text>
</comment>
<dbReference type="GO" id="GO:0071596">
    <property type="term" value="P:ubiquitin-dependent protein catabolic process via the N-end rule pathway"/>
    <property type="evidence" value="ECO:0007669"/>
    <property type="project" value="InterPro"/>
</dbReference>
<dbReference type="Proteomes" id="UP001141619">
    <property type="component" value="Unassembled WGS sequence"/>
</dbReference>
<comment type="caution">
    <text evidence="7">The sequence shown here is derived from an EMBL/GenBank/DDBJ whole genome shotgun (WGS) entry which is preliminary data.</text>
</comment>
<dbReference type="GO" id="GO:0004057">
    <property type="term" value="F:arginyl-tRNA--protein transferase activity"/>
    <property type="evidence" value="ECO:0007669"/>
    <property type="project" value="InterPro"/>
</dbReference>
<dbReference type="EC" id="2.3.2.29" evidence="4"/>
<dbReference type="NCBIfam" id="NF002343">
    <property type="entry name" value="PRK01305.1-4"/>
    <property type="match status" value="1"/>
</dbReference>
<feature type="domain" description="N-end aminoacyl transferase N-terminal" evidence="5">
    <location>
        <begin position="18"/>
        <end position="87"/>
    </location>
</feature>
<reference evidence="7" key="2">
    <citation type="journal article" date="2023" name="Syst. Appl. Microbiol.">
        <title>Govania unica gen. nov., sp. nov., a rare biosphere bacterium that represents a novel family in the class Alphaproteobacteria.</title>
        <authorList>
            <person name="Vandamme P."/>
            <person name="Peeters C."/>
            <person name="Hettiarachchi A."/>
            <person name="Cnockaert M."/>
            <person name="Carlier A."/>
        </authorList>
    </citation>
    <scope>NUCLEOTIDE SEQUENCE</scope>
    <source>
        <strain evidence="7">LMG 31809</strain>
    </source>
</reference>
<dbReference type="PIRSF" id="PIRSF037208">
    <property type="entry name" value="ATE_pro_prd"/>
    <property type="match status" value="1"/>
</dbReference>
<sequence length="252" mass="28613">MTDQSFNFPKFYVTTPGPCPYLPERMERKVFTELAGGNPLALNETLSQAGFRRSQSVAYRPACDGCNACTSVRLRAPDFNWTRSWRRIINRNSDLIATEVPPWATTEQYDLLKRYLDARHPEGGMTDMSIIDYAEMVETSPVETHLVEYRLARPGSLEAHGLQPPSGRLIGVALIDVMTDGLSMVYSFFDPLEPRRSLGSYLILDHVRRALGLCKNYVYLGYWVKGSRKMAYKASFSPLERLTPAGWIEFQP</sequence>
<evidence type="ECO:0000313" key="8">
    <source>
        <dbReference type="Proteomes" id="UP001141619"/>
    </source>
</evidence>
<keyword evidence="1 4" id="KW-0963">Cytoplasm</keyword>
<gene>
    <name evidence="4" type="primary">bpt</name>
    <name evidence="7" type="ORF">NYP16_05690</name>
</gene>
<dbReference type="SUPFAM" id="SSF55729">
    <property type="entry name" value="Acyl-CoA N-acyltransferases (Nat)"/>
    <property type="match status" value="1"/>
</dbReference>
<protein>
    <recommendedName>
        <fullName evidence="4">Aspartate/glutamate leucyltransferase</fullName>
        <ecNumber evidence="4">2.3.2.29</ecNumber>
    </recommendedName>
</protein>
<dbReference type="Pfam" id="PF04377">
    <property type="entry name" value="ATE_C"/>
    <property type="match status" value="1"/>
</dbReference>
<keyword evidence="3 4" id="KW-0012">Acyltransferase</keyword>
<dbReference type="GO" id="GO:0008914">
    <property type="term" value="F:leucyl-tRNA--protein transferase activity"/>
    <property type="evidence" value="ECO:0007669"/>
    <property type="project" value="UniProtKB-UniRule"/>
</dbReference>
<name>A0A9X3TWT8_9PROT</name>
<feature type="domain" description="N-end rule aminoacyl transferase C-terminal" evidence="6">
    <location>
        <begin position="107"/>
        <end position="242"/>
    </location>
</feature>
<keyword evidence="8" id="KW-1185">Reference proteome</keyword>
<dbReference type="InterPro" id="IPR007472">
    <property type="entry name" value="N-end_Aminoacyl_Trfase_C"/>
</dbReference>
<dbReference type="NCBIfam" id="NF002346">
    <property type="entry name" value="PRK01305.2-3"/>
    <property type="match status" value="1"/>
</dbReference>
<comment type="catalytic activity">
    <reaction evidence="4">
        <text>N-terminal L-glutamyl-[protein] + L-leucyl-tRNA(Leu) = N-terminal L-leucyl-L-glutamyl-[protein] + tRNA(Leu) + H(+)</text>
        <dbReference type="Rhea" id="RHEA:50412"/>
        <dbReference type="Rhea" id="RHEA-COMP:9613"/>
        <dbReference type="Rhea" id="RHEA-COMP:9622"/>
        <dbReference type="Rhea" id="RHEA-COMP:12664"/>
        <dbReference type="Rhea" id="RHEA-COMP:12668"/>
        <dbReference type="ChEBI" id="CHEBI:15378"/>
        <dbReference type="ChEBI" id="CHEBI:64721"/>
        <dbReference type="ChEBI" id="CHEBI:78442"/>
        <dbReference type="ChEBI" id="CHEBI:78494"/>
        <dbReference type="ChEBI" id="CHEBI:133041"/>
        <dbReference type="EC" id="2.3.2.29"/>
    </reaction>
</comment>
<accession>A0A9X3TWT8</accession>
<evidence type="ECO:0000313" key="7">
    <source>
        <dbReference type="EMBL" id="MDA5193445.1"/>
    </source>
</evidence>
<reference evidence="7" key="1">
    <citation type="submission" date="2022-08" db="EMBL/GenBank/DDBJ databases">
        <authorList>
            <person name="Vandamme P."/>
            <person name="Hettiarachchi A."/>
            <person name="Peeters C."/>
            <person name="Cnockaert M."/>
            <person name="Carlier A."/>
        </authorList>
    </citation>
    <scope>NUCLEOTIDE SEQUENCE</scope>
    <source>
        <strain evidence="7">LMG 31809</strain>
    </source>
</reference>
<comment type="similarity">
    <text evidence="4">Belongs to the R-transferase family. Bpt subfamily.</text>
</comment>
<dbReference type="InterPro" id="IPR017138">
    <property type="entry name" value="Asp_Glu_LeuTrfase"/>
</dbReference>
<dbReference type="RefSeq" id="WP_274943148.1">
    <property type="nucleotide sequence ID" value="NZ_JANWOI010000002.1"/>
</dbReference>
<organism evidence="7 8">
    <name type="scientific">Govanella unica</name>
    <dbReference type="NCBI Taxonomy" id="2975056"/>
    <lineage>
        <taxon>Bacteria</taxon>
        <taxon>Pseudomonadati</taxon>
        <taxon>Pseudomonadota</taxon>
        <taxon>Alphaproteobacteria</taxon>
        <taxon>Emcibacterales</taxon>
        <taxon>Govanellaceae</taxon>
        <taxon>Govanella</taxon>
    </lineage>
</organism>
<dbReference type="HAMAP" id="MF_00689">
    <property type="entry name" value="Bpt"/>
    <property type="match status" value="1"/>
</dbReference>
<dbReference type="EMBL" id="JANWOI010000002">
    <property type="protein sequence ID" value="MDA5193445.1"/>
    <property type="molecule type" value="Genomic_DNA"/>
</dbReference>
<dbReference type="AlphaFoldDB" id="A0A9X3TWT8"/>
<comment type="subcellular location">
    <subcellularLocation>
        <location evidence="4">Cytoplasm</location>
    </subcellularLocation>
</comment>